<feature type="domain" description="GST N-terminal" evidence="2">
    <location>
        <begin position="76"/>
        <end position="148"/>
    </location>
</feature>
<dbReference type="InterPro" id="IPR050931">
    <property type="entry name" value="Mito_Protein_Transport_Metaxin"/>
</dbReference>
<evidence type="ECO:0000256" key="1">
    <source>
        <dbReference type="ARBA" id="ARBA00006475"/>
    </source>
</evidence>
<dbReference type="PROSITE" id="PS50404">
    <property type="entry name" value="GST_NTER"/>
    <property type="match status" value="1"/>
</dbReference>
<dbReference type="SFLD" id="SFLDG01180">
    <property type="entry name" value="SUF1"/>
    <property type="match status" value="1"/>
</dbReference>
<dbReference type="InterPro" id="IPR040079">
    <property type="entry name" value="Glutathione_S-Trfase"/>
</dbReference>
<gene>
    <name evidence="3" type="ORF">ACHAWO_002055</name>
</gene>
<dbReference type="AlphaFoldDB" id="A0ABD3PQL0"/>
<dbReference type="SUPFAM" id="SSF52833">
    <property type="entry name" value="Thioredoxin-like"/>
    <property type="match status" value="1"/>
</dbReference>
<evidence type="ECO:0000259" key="2">
    <source>
        <dbReference type="PROSITE" id="PS50404"/>
    </source>
</evidence>
<dbReference type="Pfam" id="PF17171">
    <property type="entry name" value="GST_C_6"/>
    <property type="match status" value="1"/>
</dbReference>
<dbReference type="SFLD" id="SFLDS00019">
    <property type="entry name" value="Glutathione_Transferase_(cytos"/>
    <property type="match status" value="1"/>
</dbReference>
<evidence type="ECO:0000313" key="4">
    <source>
        <dbReference type="Proteomes" id="UP001530400"/>
    </source>
</evidence>
<protein>
    <recommendedName>
        <fullName evidence="2">GST N-terminal domain-containing protein</fullName>
    </recommendedName>
</protein>
<dbReference type="InterPro" id="IPR004045">
    <property type="entry name" value="Glutathione_S-Trfase_N"/>
</dbReference>
<keyword evidence="4" id="KW-1185">Reference proteome</keyword>
<dbReference type="Pfam" id="PF17172">
    <property type="entry name" value="GST_N_4"/>
    <property type="match status" value="1"/>
</dbReference>
<dbReference type="Gene3D" id="3.40.30.10">
    <property type="entry name" value="Glutaredoxin"/>
    <property type="match status" value="1"/>
</dbReference>
<dbReference type="PANTHER" id="PTHR12289:SF41">
    <property type="entry name" value="FAILED AXON CONNECTIONS-RELATED"/>
    <property type="match status" value="1"/>
</dbReference>
<proteinExistence type="inferred from homology"/>
<organism evidence="3 4">
    <name type="scientific">Cyclotella atomus</name>
    <dbReference type="NCBI Taxonomy" id="382360"/>
    <lineage>
        <taxon>Eukaryota</taxon>
        <taxon>Sar</taxon>
        <taxon>Stramenopiles</taxon>
        <taxon>Ochrophyta</taxon>
        <taxon>Bacillariophyta</taxon>
        <taxon>Coscinodiscophyceae</taxon>
        <taxon>Thalassiosirophycidae</taxon>
        <taxon>Stephanodiscales</taxon>
        <taxon>Stephanodiscaceae</taxon>
        <taxon>Cyclotella</taxon>
    </lineage>
</organism>
<dbReference type="SFLD" id="SFLDG01200">
    <property type="entry name" value="SUF1.1"/>
    <property type="match status" value="1"/>
</dbReference>
<dbReference type="Proteomes" id="UP001530400">
    <property type="component" value="Unassembled WGS sequence"/>
</dbReference>
<dbReference type="PANTHER" id="PTHR12289">
    <property type="entry name" value="METAXIN RELATED"/>
    <property type="match status" value="1"/>
</dbReference>
<comment type="caution">
    <text evidence="3">The sequence shown here is derived from an EMBL/GenBank/DDBJ whole genome shotgun (WGS) entry which is preliminary data.</text>
</comment>
<dbReference type="SUPFAM" id="SSF47616">
    <property type="entry name" value="GST C-terminal domain-like"/>
    <property type="match status" value="1"/>
</dbReference>
<reference evidence="3 4" key="1">
    <citation type="submission" date="2024-10" db="EMBL/GenBank/DDBJ databases">
        <title>Updated reference genomes for cyclostephanoid diatoms.</title>
        <authorList>
            <person name="Roberts W.R."/>
            <person name="Alverson A.J."/>
        </authorList>
    </citation>
    <scope>NUCLEOTIDE SEQUENCE [LARGE SCALE GENOMIC DNA]</scope>
    <source>
        <strain evidence="3 4">AJA010-31</strain>
    </source>
</reference>
<evidence type="ECO:0000313" key="3">
    <source>
        <dbReference type="EMBL" id="KAL3790001.1"/>
    </source>
</evidence>
<dbReference type="InterPro" id="IPR012336">
    <property type="entry name" value="Thioredoxin-like_fold"/>
</dbReference>
<dbReference type="InterPro" id="IPR036282">
    <property type="entry name" value="Glutathione-S-Trfase_C_sf"/>
</dbReference>
<dbReference type="InterPro" id="IPR026928">
    <property type="entry name" value="FAX/IsoI-like"/>
</dbReference>
<dbReference type="InterPro" id="IPR036249">
    <property type="entry name" value="Thioredoxin-like_sf"/>
</dbReference>
<name>A0ABD3PQL0_9STRA</name>
<comment type="similarity">
    <text evidence="1">Belongs to the FAX family.</text>
</comment>
<accession>A0ABD3PQL0</accession>
<dbReference type="EMBL" id="JALLPJ020000512">
    <property type="protein sequence ID" value="KAL3790001.1"/>
    <property type="molecule type" value="Genomic_DNA"/>
</dbReference>
<dbReference type="InterPro" id="IPR033468">
    <property type="entry name" value="Metaxin_GST"/>
</dbReference>
<sequence>MMLAPTESRSMMIAAAIVIAAFAFAFVAMSTAKMHSNSKKIDHDSTRENDMIISSEHSFSNDLLSATIEKVYLFTFPRVHHVHNISPFSLKVESFLRMNNIRYEVIPTFKFSPKGQIPYIRLNSKDGPLIADSNFIIRYLSNQLGLDKVEKDLLTSNERSVSHAFTRMIEEHTTQIGFYYRYGLNMNKFCSAVIPFNWFDINGPLTKKGKLFLKFWMFVQPLGFNKKMRYLSCGRHSDEEKWIISCQDIQSISDYLADKTFIFGDSATALDCTLFGHFAQFLYIPLDFPQKRYIHQNCDNIVQYVERFKELYWKDHWDSAF</sequence>
<dbReference type="CDD" id="cd03193">
    <property type="entry name" value="GST_C_Metaxin"/>
    <property type="match status" value="1"/>
</dbReference>